<reference evidence="3 4" key="1">
    <citation type="submission" date="2016-05" db="EMBL/GenBank/DDBJ databases">
        <title>Complete genome sequence of Novosphingobium guangzhouense SA925(T).</title>
        <authorList>
            <person name="Sha S."/>
        </authorList>
    </citation>
    <scope>NUCLEOTIDE SEQUENCE [LARGE SCALE GENOMIC DNA]</scope>
    <source>
        <strain evidence="3 4">SA925</strain>
    </source>
</reference>
<keyword evidence="4" id="KW-1185">Reference proteome</keyword>
<dbReference type="AlphaFoldDB" id="A0A2K2FSX2"/>
<organism evidence="3 4">
    <name type="scientific">Novosphingobium guangzhouense</name>
    <dbReference type="NCBI Taxonomy" id="1850347"/>
    <lineage>
        <taxon>Bacteria</taxon>
        <taxon>Pseudomonadati</taxon>
        <taxon>Pseudomonadota</taxon>
        <taxon>Alphaproteobacteria</taxon>
        <taxon>Sphingomonadales</taxon>
        <taxon>Sphingomonadaceae</taxon>
        <taxon>Novosphingobium</taxon>
    </lineage>
</organism>
<evidence type="ECO:0000256" key="2">
    <source>
        <dbReference type="SAM" id="Phobius"/>
    </source>
</evidence>
<protein>
    <submittedName>
        <fullName evidence="3">Uncharacterized protein</fullName>
    </submittedName>
</protein>
<dbReference type="OrthoDB" id="7509339at2"/>
<comment type="caution">
    <text evidence="3">The sequence shown here is derived from an EMBL/GenBank/DDBJ whole genome shotgun (WGS) entry which is preliminary data.</text>
</comment>
<sequence length="123" mass="12876">MIESHSILEPLKTAQHFVPPSARELRSQAVYRLQIGLFGLCAMLLIVGLANVIRDRIRLNDSVDPIQEVVAVDAKPTKTASDPLADIGVVPAADPSPTPTPSASASPVPGTEMTGDPSAQTAP</sequence>
<keyword evidence="2" id="KW-0812">Transmembrane</keyword>
<feature type="region of interest" description="Disordered" evidence="1">
    <location>
        <begin position="79"/>
        <end position="123"/>
    </location>
</feature>
<proteinExistence type="predicted"/>
<feature type="transmembrane region" description="Helical" evidence="2">
    <location>
        <begin position="33"/>
        <end position="53"/>
    </location>
</feature>
<keyword evidence="2" id="KW-1133">Transmembrane helix</keyword>
<evidence type="ECO:0000313" key="3">
    <source>
        <dbReference type="EMBL" id="PNU01885.1"/>
    </source>
</evidence>
<dbReference type="RefSeq" id="WP_103099133.1">
    <property type="nucleotide sequence ID" value="NZ_LYMM01000095.1"/>
</dbReference>
<evidence type="ECO:0000313" key="4">
    <source>
        <dbReference type="Proteomes" id="UP000236327"/>
    </source>
</evidence>
<evidence type="ECO:0000256" key="1">
    <source>
        <dbReference type="SAM" id="MobiDB-lite"/>
    </source>
</evidence>
<keyword evidence="2" id="KW-0472">Membrane</keyword>
<name>A0A2K2FSX2_9SPHN</name>
<dbReference type="Proteomes" id="UP000236327">
    <property type="component" value="Unassembled WGS sequence"/>
</dbReference>
<gene>
    <name evidence="3" type="ORF">A8V01_10510</name>
</gene>
<dbReference type="EMBL" id="LYMM01000095">
    <property type="protein sequence ID" value="PNU01885.1"/>
    <property type="molecule type" value="Genomic_DNA"/>
</dbReference>
<accession>A0A2K2FSX2</accession>